<feature type="chain" id="PRO_5047461010" description="Low molecular weight antigen MTB12-like C-terminal domain-containing protein" evidence="4">
    <location>
        <begin position="34"/>
        <end position="187"/>
    </location>
</feature>
<dbReference type="RefSeq" id="WP_345692440.1">
    <property type="nucleotide sequence ID" value="NZ_BAABIT010000001.1"/>
</dbReference>
<dbReference type="InterPro" id="IPR058644">
    <property type="entry name" value="Mtb12-like_C"/>
</dbReference>
<feature type="region of interest" description="Disordered" evidence="3">
    <location>
        <begin position="40"/>
        <end position="74"/>
    </location>
</feature>
<feature type="signal peptide" evidence="4">
    <location>
        <begin position="1"/>
        <end position="33"/>
    </location>
</feature>
<accession>A0ABV9XDP0</accession>
<comment type="caution">
    <text evidence="6">The sequence shown here is derived from an EMBL/GenBank/DDBJ whole genome shotgun (WGS) entry which is preliminary data.</text>
</comment>
<proteinExistence type="inferred from homology"/>
<name>A0ABV9XDP0_9ACTN</name>
<evidence type="ECO:0000313" key="6">
    <source>
        <dbReference type="EMBL" id="MFC5022445.1"/>
    </source>
</evidence>
<feature type="domain" description="Low molecular weight antigen MTB12-like C-terminal" evidence="5">
    <location>
        <begin position="72"/>
        <end position="182"/>
    </location>
</feature>
<sequence length="187" mass="19103">MVTQMVQKIPGRPGTRTAALAAAAILTLVPLTAACGDGNGAADTSPAPTPTAIAPTTAQPTGTPPGNAPADPAAARKEIEKNWAAFFDPKTTTDEKVKLLENGEQMRPVLMAFAGDENAARTSAKVKNVTFSSPTQAAVTYDLLVAGTPALPDAKGQAVHQDNVWKVSRSTLCALVKLSGNAAVPGC</sequence>
<comment type="similarity">
    <text evidence="2">Belongs to the MTB12 family.</text>
</comment>
<dbReference type="EMBL" id="JBHSJD010000006">
    <property type="protein sequence ID" value="MFC5022445.1"/>
    <property type="molecule type" value="Genomic_DNA"/>
</dbReference>
<reference evidence="7" key="1">
    <citation type="journal article" date="2019" name="Int. J. Syst. Evol. Microbiol.">
        <title>The Global Catalogue of Microorganisms (GCM) 10K type strain sequencing project: providing services to taxonomists for standard genome sequencing and annotation.</title>
        <authorList>
            <consortium name="The Broad Institute Genomics Platform"/>
            <consortium name="The Broad Institute Genome Sequencing Center for Infectious Disease"/>
            <person name="Wu L."/>
            <person name="Ma J."/>
        </authorList>
    </citation>
    <scope>NUCLEOTIDE SEQUENCE [LARGE SCALE GENOMIC DNA]</scope>
    <source>
        <strain evidence="7">CGMCC 4.1648</strain>
    </source>
</reference>
<dbReference type="Pfam" id="PF26580">
    <property type="entry name" value="Mtb12_C"/>
    <property type="match status" value="1"/>
</dbReference>
<evidence type="ECO:0000256" key="1">
    <source>
        <dbReference type="ARBA" id="ARBA00022729"/>
    </source>
</evidence>
<evidence type="ECO:0000259" key="5">
    <source>
        <dbReference type="Pfam" id="PF26580"/>
    </source>
</evidence>
<evidence type="ECO:0000313" key="7">
    <source>
        <dbReference type="Proteomes" id="UP001595829"/>
    </source>
</evidence>
<evidence type="ECO:0000256" key="3">
    <source>
        <dbReference type="SAM" id="MobiDB-lite"/>
    </source>
</evidence>
<protein>
    <recommendedName>
        <fullName evidence="5">Low molecular weight antigen MTB12-like C-terminal domain-containing protein</fullName>
    </recommendedName>
</protein>
<keyword evidence="7" id="KW-1185">Reference proteome</keyword>
<organism evidence="6 7">
    <name type="scientific">Streptomyces coeruleoprunus</name>
    <dbReference type="NCBI Taxonomy" id="285563"/>
    <lineage>
        <taxon>Bacteria</taxon>
        <taxon>Bacillati</taxon>
        <taxon>Actinomycetota</taxon>
        <taxon>Actinomycetes</taxon>
        <taxon>Kitasatosporales</taxon>
        <taxon>Streptomycetaceae</taxon>
        <taxon>Streptomyces</taxon>
    </lineage>
</organism>
<evidence type="ECO:0000256" key="2">
    <source>
        <dbReference type="ARBA" id="ARBA00093774"/>
    </source>
</evidence>
<dbReference type="Proteomes" id="UP001595829">
    <property type="component" value="Unassembled WGS sequence"/>
</dbReference>
<feature type="compositionally biased region" description="Low complexity" evidence="3">
    <location>
        <begin position="41"/>
        <end position="61"/>
    </location>
</feature>
<keyword evidence="1 4" id="KW-0732">Signal</keyword>
<gene>
    <name evidence="6" type="ORF">ACFPM3_09895</name>
</gene>
<evidence type="ECO:0000256" key="4">
    <source>
        <dbReference type="SAM" id="SignalP"/>
    </source>
</evidence>